<dbReference type="OrthoDB" id="10061407at2759"/>
<dbReference type="PRINTS" id="PR00130">
    <property type="entry name" value="DNASEI"/>
</dbReference>
<dbReference type="eggNOG" id="ENOG502QQFT">
    <property type="taxonomic scope" value="Eukaryota"/>
</dbReference>
<dbReference type="GO" id="GO:0004530">
    <property type="term" value="F:deoxyribonuclease I activity"/>
    <property type="evidence" value="ECO:0007669"/>
    <property type="project" value="TreeGrafter"/>
</dbReference>
<dbReference type="EMBL" id="GL349440">
    <property type="protein sequence ID" value="KNC56115.1"/>
    <property type="molecule type" value="Genomic_DNA"/>
</dbReference>
<evidence type="ECO:0000256" key="2">
    <source>
        <dbReference type="ARBA" id="ARBA00022801"/>
    </source>
</evidence>
<dbReference type="AlphaFoldDB" id="A0A0L0DV74"/>
<evidence type="ECO:0000256" key="1">
    <source>
        <dbReference type="ARBA" id="ARBA00022722"/>
    </source>
</evidence>
<dbReference type="OMA" id="YHFVVSE"/>
<dbReference type="PANTHER" id="PTHR11371:SF31">
    <property type="entry name" value="EXTRACELLULAR NUCLEASE"/>
    <property type="match status" value="1"/>
</dbReference>
<proteinExistence type="predicted"/>
<feature type="transmembrane region" description="Helical" evidence="4">
    <location>
        <begin position="333"/>
        <end position="356"/>
    </location>
</feature>
<dbReference type="GO" id="GO:0005634">
    <property type="term" value="C:nucleus"/>
    <property type="evidence" value="ECO:0007669"/>
    <property type="project" value="TreeGrafter"/>
</dbReference>
<sequence>MGASLAVTPADGAAVELHLAAYNAQVWGVTKAGKAEVVERTVAIIRRYHMVFFQEIRDASQTAIFVLLDAVNAAVAADGREYHYDMLLSPRLGRTSSKEQYAYIFRNNSVVVDSAGVFDESLLSHADVFEREPYLASFRVLGAAASAPLLDFVGIHVKPSDAIFELGNMSAVLDTRPRPAIVLGDLNADCSYLSVAEATCCVPLYADPDYTWLIDWSVDTTVKSTHCAYDRFILPAPYLPFLRPGSAVPFDFAAAFGLDAAAAEDVSDHYPIELVLDYPAAEAVPPGPPPPPPPSPTALPPPPASTTTPASTSISNGTVPAPSPSPLVTSSGAVVIAAAIGVGCVIVTAAVVVFILHRKNRLCFAIPNYDLDTMLDAYGPSASEP</sequence>
<gene>
    <name evidence="5" type="ORF">AMSG_02131</name>
</gene>
<protein>
    <submittedName>
        <fullName evidence="5">Deoxyribonuclease-1</fullName>
    </submittedName>
</protein>
<evidence type="ECO:0000256" key="3">
    <source>
        <dbReference type="SAM" id="MobiDB-lite"/>
    </source>
</evidence>
<dbReference type="InterPro" id="IPR036691">
    <property type="entry name" value="Endo/exonu/phosph_ase_sf"/>
</dbReference>
<feature type="compositionally biased region" description="Pro residues" evidence="3">
    <location>
        <begin position="285"/>
        <end position="304"/>
    </location>
</feature>
<dbReference type="Proteomes" id="UP000054408">
    <property type="component" value="Unassembled WGS sequence"/>
</dbReference>
<organism evidence="5 6">
    <name type="scientific">Thecamonas trahens ATCC 50062</name>
    <dbReference type="NCBI Taxonomy" id="461836"/>
    <lineage>
        <taxon>Eukaryota</taxon>
        <taxon>Apusozoa</taxon>
        <taxon>Apusomonadida</taxon>
        <taxon>Apusomonadidae</taxon>
        <taxon>Thecamonas</taxon>
    </lineage>
</organism>
<dbReference type="PANTHER" id="PTHR11371">
    <property type="entry name" value="DEOXYRIBONUCLEASE"/>
    <property type="match status" value="1"/>
</dbReference>
<dbReference type="GeneID" id="25561836"/>
<feature type="region of interest" description="Disordered" evidence="3">
    <location>
        <begin position="283"/>
        <end position="322"/>
    </location>
</feature>
<keyword evidence="4" id="KW-0812">Transmembrane</keyword>
<feature type="compositionally biased region" description="Low complexity" evidence="3">
    <location>
        <begin position="305"/>
        <end position="315"/>
    </location>
</feature>
<keyword evidence="2" id="KW-0378">Hydrolase</keyword>
<dbReference type="SUPFAM" id="SSF56219">
    <property type="entry name" value="DNase I-like"/>
    <property type="match status" value="1"/>
</dbReference>
<evidence type="ECO:0000313" key="6">
    <source>
        <dbReference type="Proteomes" id="UP000054408"/>
    </source>
</evidence>
<dbReference type="SMART" id="SM00476">
    <property type="entry name" value="DNaseIc"/>
    <property type="match status" value="1"/>
</dbReference>
<accession>A0A0L0DV74</accession>
<evidence type="ECO:0000256" key="4">
    <source>
        <dbReference type="SAM" id="Phobius"/>
    </source>
</evidence>
<dbReference type="STRING" id="461836.A0A0L0DV74"/>
<reference evidence="5 6" key="1">
    <citation type="submission" date="2010-05" db="EMBL/GenBank/DDBJ databases">
        <title>The Genome Sequence of Thecamonas trahens ATCC 50062.</title>
        <authorList>
            <consortium name="The Broad Institute Genome Sequencing Platform"/>
            <person name="Russ C."/>
            <person name="Cuomo C."/>
            <person name="Shea T."/>
            <person name="Young S.K."/>
            <person name="Zeng Q."/>
            <person name="Koehrsen M."/>
            <person name="Haas B."/>
            <person name="Borodovsky M."/>
            <person name="Guigo R."/>
            <person name="Alvarado L."/>
            <person name="Berlin A."/>
            <person name="Bochicchio J."/>
            <person name="Borenstein D."/>
            <person name="Chapman S."/>
            <person name="Chen Z."/>
            <person name="Freedman E."/>
            <person name="Gellesch M."/>
            <person name="Goldberg J."/>
            <person name="Griggs A."/>
            <person name="Gujja S."/>
            <person name="Heilman E."/>
            <person name="Heiman D."/>
            <person name="Hepburn T."/>
            <person name="Howarth C."/>
            <person name="Jen D."/>
            <person name="Larson L."/>
            <person name="Mehta T."/>
            <person name="Park D."/>
            <person name="Pearson M."/>
            <person name="Roberts A."/>
            <person name="Saif S."/>
            <person name="Shenoy N."/>
            <person name="Sisk P."/>
            <person name="Stolte C."/>
            <person name="Sykes S."/>
            <person name="Thomson T."/>
            <person name="Walk T."/>
            <person name="White J."/>
            <person name="Yandava C."/>
            <person name="Burger G."/>
            <person name="Gray M.W."/>
            <person name="Holland P.W.H."/>
            <person name="King N."/>
            <person name="Lang F.B.F."/>
            <person name="Roger A.J."/>
            <person name="Ruiz-Trillo I."/>
            <person name="Lander E."/>
            <person name="Nusbaum C."/>
        </authorList>
    </citation>
    <scope>NUCLEOTIDE SEQUENCE [LARGE SCALE GENOMIC DNA]</scope>
    <source>
        <strain evidence="5 6">ATCC 50062</strain>
    </source>
</reference>
<keyword evidence="6" id="KW-1185">Reference proteome</keyword>
<dbReference type="GO" id="GO:0006308">
    <property type="term" value="P:DNA catabolic process"/>
    <property type="evidence" value="ECO:0007669"/>
    <property type="project" value="InterPro"/>
</dbReference>
<evidence type="ECO:0000313" key="5">
    <source>
        <dbReference type="EMBL" id="KNC56115.1"/>
    </source>
</evidence>
<dbReference type="InterPro" id="IPR016202">
    <property type="entry name" value="DNase_I"/>
</dbReference>
<keyword evidence="1" id="KW-0540">Nuclease</keyword>
<name>A0A0L0DV74_THETB</name>
<dbReference type="Gene3D" id="3.60.10.10">
    <property type="entry name" value="Endonuclease/exonuclease/phosphatase"/>
    <property type="match status" value="1"/>
</dbReference>
<dbReference type="RefSeq" id="XP_013761157.1">
    <property type="nucleotide sequence ID" value="XM_013905703.1"/>
</dbReference>
<keyword evidence="4" id="KW-1133">Transmembrane helix</keyword>
<keyword evidence="4" id="KW-0472">Membrane</keyword>
<dbReference type="GO" id="GO:0003677">
    <property type="term" value="F:DNA binding"/>
    <property type="evidence" value="ECO:0007669"/>
    <property type="project" value="TreeGrafter"/>
</dbReference>